<accession>A0A671RXI8</accession>
<evidence type="ECO:0000256" key="6">
    <source>
        <dbReference type="ARBA" id="ARBA00025010"/>
    </source>
</evidence>
<dbReference type="InterPro" id="IPR037202">
    <property type="entry name" value="ESCRT_assembly_dom"/>
</dbReference>
<dbReference type="Pfam" id="PF07200">
    <property type="entry name" value="Mod_r"/>
    <property type="match status" value="1"/>
</dbReference>
<dbReference type="OrthoDB" id="10004364at2759"/>
<gene>
    <name evidence="10" type="primary">LOC107674232</name>
</gene>
<dbReference type="PROSITE" id="PS51314">
    <property type="entry name" value="VPS37_C"/>
    <property type="match status" value="1"/>
</dbReference>
<evidence type="ECO:0000256" key="8">
    <source>
        <dbReference type="SAM" id="MobiDB-lite"/>
    </source>
</evidence>
<protein>
    <submittedName>
        <fullName evidence="10">Vacuolar protein sorting-associated protein 37C-like</fullName>
    </submittedName>
</protein>
<evidence type="ECO:0000259" key="9">
    <source>
        <dbReference type="PROSITE" id="PS51314"/>
    </source>
</evidence>
<dbReference type="GO" id="GO:0006623">
    <property type="term" value="P:protein targeting to vacuole"/>
    <property type="evidence" value="ECO:0007669"/>
    <property type="project" value="TreeGrafter"/>
</dbReference>
<dbReference type="PANTHER" id="PTHR13678:SF12">
    <property type="entry name" value="VACUOLAR PROTEIN SORTING-ASSOCIATED PROTEIN 37D"/>
    <property type="match status" value="1"/>
</dbReference>
<proteinExistence type="inferred from homology"/>
<reference evidence="10" key="2">
    <citation type="submission" date="2025-09" db="UniProtKB">
        <authorList>
            <consortium name="Ensembl"/>
        </authorList>
    </citation>
    <scope>IDENTIFICATION</scope>
</reference>
<dbReference type="GO" id="GO:0031902">
    <property type="term" value="C:late endosome membrane"/>
    <property type="evidence" value="ECO:0007669"/>
    <property type="project" value="UniProtKB-SubCell"/>
</dbReference>
<evidence type="ECO:0000313" key="11">
    <source>
        <dbReference type="Proteomes" id="UP000472260"/>
    </source>
</evidence>
<dbReference type="GO" id="GO:0006612">
    <property type="term" value="P:protein targeting to membrane"/>
    <property type="evidence" value="ECO:0007669"/>
    <property type="project" value="TreeGrafter"/>
</dbReference>
<evidence type="ECO:0000256" key="1">
    <source>
        <dbReference type="ARBA" id="ARBA00004633"/>
    </source>
</evidence>
<sequence length="310" mass="33952">MVFHEHCAERTLICLYLIQNIQLEREMALAANRSLAEQNLDMKPRLDTERARLVGKYVQLEEVREKYKQHCAMRDSIMGQVSPEGLLSRLQTEGTNTEAESEVLADEFLEGSISLDSFLERFLSLRSLAHTRRVRIEKLQEILSRKSKGIGDATVTSQTCANQDAGSSSPWQQPQPQQQQSSKINAPSNASTSALPYTPYPVAPPSASTAGTTNPSTAFQPYPSQGPPFPPSTGYTAPRPAFGPPTCPYPTQPPFPAPPFGQFGPPPAPYPAPYTYGGYNYPTGPHGPSNQSPTARPLYRPGFGVPQPYS</sequence>
<comment type="subcellular location">
    <subcellularLocation>
        <location evidence="1">Late endosome membrane</location>
        <topology evidence="1">Peripheral membrane protein</topology>
    </subcellularLocation>
</comment>
<feature type="domain" description="VPS37 C-terminal" evidence="9">
    <location>
        <begin position="64"/>
        <end position="153"/>
    </location>
</feature>
<evidence type="ECO:0000256" key="4">
    <source>
        <dbReference type="ARBA" id="ARBA00022753"/>
    </source>
</evidence>
<dbReference type="InterPro" id="IPR029012">
    <property type="entry name" value="Helix_hairpin_bin_sf"/>
</dbReference>
<keyword evidence="5 7" id="KW-0653">Protein transport</keyword>
<evidence type="ECO:0000256" key="7">
    <source>
        <dbReference type="PROSITE-ProRule" id="PRU00646"/>
    </source>
</evidence>
<evidence type="ECO:0000256" key="2">
    <source>
        <dbReference type="ARBA" id="ARBA00007617"/>
    </source>
</evidence>
<evidence type="ECO:0000256" key="3">
    <source>
        <dbReference type="ARBA" id="ARBA00022448"/>
    </source>
</evidence>
<dbReference type="RefSeq" id="XP_016323635.1">
    <property type="nucleotide sequence ID" value="XM_016468149.1"/>
</dbReference>
<feature type="compositionally biased region" description="Polar residues" evidence="8">
    <location>
        <begin position="183"/>
        <end position="195"/>
    </location>
</feature>
<feature type="compositionally biased region" description="Pro residues" evidence="8">
    <location>
        <begin position="241"/>
        <end position="272"/>
    </location>
</feature>
<dbReference type="Proteomes" id="UP000472260">
    <property type="component" value="Unassembled WGS sequence"/>
</dbReference>
<dbReference type="GO" id="GO:0043162">
    <property type="term" value="P:ubiquitin-dependent protein catabolic process via the multivesicular body sorting pathway"/>
    <property type="evidence" value="ECO:0007669"/>
    <property type="project" value="TreeGrafter"/>
</dbReference>
<comment type="similarity">
    <text evidence="2">Belongs to the VPS37 family.</text>
</comment>
<evidence type="ECO:0000313" key="10">
    <source>
        <dbReference type="Ensembl" id="ENSSANP00000088061.1"/>
    </source>
</evidence>
<keyword evidence="3 7" id="KW-0813">Transport</keyword>
<dbReference type="KEGG" id="sanh:107674232"/>
<feature type="region of interest" description="Disordered" evidence="8">
    <location>
        <begin position="160"/>
        <end position="310"/>
    </location>
</feature>
<organism evidence="10 11">
    <name type="scientific">Sinocyclocheilus anshuiensis</name>
    <dbReference type="NCBI Taxonomy" id="1608454"/>
    <lineage>
        <taxon>Eukaryota</taxon>
        <taxon>Metazoa</taxon>
        <taxon>Chordata</taxon>
        <taxon>Craniata</taxon>
        <taxon>Vertebrata</taxon>
        <taxon>Euteleostomi</taxon>
        <taxon>Actinopterygii</taxon>
        <taxon>Neopterygii</taxon>
        <taxon>Teleostei</taxon>
        <taxon>Ostariophysi</taxon>
        <taxon>Cypriniformes</taxon>
        <taxon>Cyprinidae</taxon>
        <taxon>Cyprininae</taxon>
        <taxon>Sinocyclocheilus</taxon>
    </lineage>
</organism>
<comment type="function">
    <text evidence="6">Component of the ESCRT-I complex, a regulator of vesicular trafficking process. Required for the sorting of endocytic ubiquitinated cargos into multivesicular bodies. May be involved in cell growth and differentiation.</text>
</comment>
<feature type="compositionally biased region" description="Low complexity" evidence="8">
    <location>
        <begin position="273"/>
        <end position="288"/>
    </location>
</feature>
<keyword evidence="4" id="KW-0967">Endosome</keyword>
<feature type="compositionally biased region" description="Low complexity" evidence="8">
    <location>
        <begin position="167"/>
        <end position="182"/>
    </location>
</feature>
<name>A0A671RXI8_9TELE</name>
<evidence type="ECO:0000256" key="5">
    <source>
        <dbReference type="ARBA" id="ARBA00022927"/>
    </source>
</evidence>
<keyword evidence="11" id="KW-1185">Reference proteome</keyword>
<dbReference type="GO" id="GO:0000813">
    <property type="term" value="C:ESCRT I complex"/>
    <property type="evidence" value="ECO:0007669"/>
    <property type="project" value="UniProtKB-ARBA"/>
</dbReference>
<dbReference type="GeneID" id="107674232"/>
<dbReference type="Gene3D" id="1.10.287.660">
    <property type="entry name" value="Helix hairpin bin"/>
    <property type="match status" value="1"/>
</dbReference>
<dbReference type="SUPFAM" id="SSF140111">
    <property type="entry name" value="Endosomal sorting complex assembly domain"/>
    <property type="match status" value="1"/>
</dbReference>
<dbReference type="Ensembl" id="ENSSANT00000093570.1">
    <property type="protein sequence ID" value="ENSSANP00000088061.1"/>
    <property type="gene ID" value="ENSSANG00000043608.1"/>
</dbReference>
<reference evidence="10" key="1">
    <citation type="submission" date="2025-08" db="UniProtKB">
        <authorList>
            <consortium name="Ensembl"/>
        </authorList>
    </citation>
    <scope>IDENTIFICATION</scope>
</reference>
<dbReference type="AlphaFoldDB" id="A0A671RXI8"/>
<dbReference type="PANTHER" id="PTHR13678">
    <property type="entry name" value="VACUOLAR PROTEIN SORTING-ASSOCIATED PROTEIN 37"/>
    <property type="match status" value="1"/>
</dbReference>
<dbReference type="InterPro" id="IPR009851">
    <property type="entry name" value="Mod_r"/>
</dbReference>
<feature type="compositionally biased region" description="Polar residues" evidence="8">
    <location>
        <begin position="206"/>
        <end position="218"/>
    </location>
</feature>